<reference evidence="4" key="3">
    <citation type="submission" date="2020-12" db="UniProtKB">
        <authorList>
            <consortium name="EnsemblPlants"/>
        </authorList>
    </citation>
    <scope>IDENTIFICATION</scope>
</reference>
<reference evidence="3 5" key="2">
    <citation type="journal article" date="2018" name="Plant J.">
        <title>The Physcomitrella patens chromosome-scale assembly reveals moss genome structure and evolution.</title>
        <authorList>
            <person name="Lang D."/>
            <person name="Ullrich K.K."/>
            <person name="Murat F."/>
            <person name="Fuchs J."/>
            <person name="Jenkins J."/>
            <person name="Haas F.B."/>
            <person name="Piednoel M."/>
            <person name="Gundlach H."/>
            <person name="Van Bel M."/>
            <person name="Meyberg R."/>
            <person name="Vives C."/>
            <person name="Morata J."/>
            <person name="Symeonidi A."/>
            <person name="Hiss M."/>
            <person name="Muchero W."/>
            <person name="Kamisugi Y."/>
            <person name="Saleh O."/>
            <person name="Blanc G."/>
            <person name="Decker E.L."/>
            <person name="van Gessel N."/>
            <person name="Grimwood J."/>
            <person name="Hayes R.D."/>
            <person name="Graham S.W."/>
            <person name="Gunter L.E."/>
            <person name="McDaniel S.F."/>
            <person name="Hoernstein S.N.W."/>
            <person name="Larsson A."/>
            <person name="Li F.W."/>
            <person name="Perroud P.F."/>
            <person name="Phillips J."/>
            <person name="Ranjan P."/>
            <person name="Rokshar D.S."/>
            <person name="Rothfels C.J."/>
            <person name="Schneider L."/>
            <person name="Shu S."/>
            <person name="Stevenson D.W."/>
            <person name="Thummler F."/>
            <person name="Tillich M."/>
            <person name="Villarreal Aguilar J.C."/>
            <person name="Widiez T."/>
            <person name="Wong G.K."/>
            <person name="Wymore A."/>
            <person name="Zhang Y."/>
            <person name="Zimmer A.D."/>
            <person name="Quatrano R.S."/>
            <person name="Mayer K.F.X."/>
            <person name="Goodstein D."/>
            <person name="Casacuberta J.M."/>
            <person name="Vandepoele K."/>
            <person name="Reski R."/>
            <person name="Cuming A.C."/>
            <person name="Tuskan G.A."/>
            <person name="Maumus F."/>
            <person name="Salse J."/>
            <person name="Schmutz J."/>
            <person name="Rensing S.A."/>
        </authorList>
    </citation>
    <scope>NUCLEOTIDE SEQUENCE [LARGE SCALE GENOMIC DNA]</scope>
    <source>
        <strain evidence="4 5">cv. Gransden 2004</strain>
    </source>
</reference>
<protein>
    <recommendedName>
        <fullName evidence="2">Protein preY, mitochondrial</fullName>
    </recommendedName>
</protein>
<keyword evidence="5" id="KW-1185">Reference proteome</keyword>
<sequence length="130" mass="14372">MPLTQQVLCIRQYFELPRCGLLLLNVVAHLGAHGSSGEQLLVRNTVVRMVRGGVVMRQAIFNKSLLQYLACPLSKEPLRYCEKTNELVSDAIGVAYPIMNGIPCLIPTQGRILDNSKEEQSSTKLSSSNK</sequence>
<dbReference type="Gramene" id="Pp3c14_18830V3.1">
    <property type="protein sequence ID" value="Pp3c14_18830V3.1"/>
    <property type="gene ID" value="Pp3c14_18830"/>
</dbReference>
<dbReference type="InterPro" id="IPR005651">
    <property type="entry name" value="Trm112-like"/>
</dbReference>
<dbReference type="EMBL" id="ABEU02000014">
    <property type="protein sequence ID" value="PNR41290.1"/>
    <property type="molecule type" value="Genomic_DNA"/>
</dbReference>
<dbReference type="EnsemblPlants" id="Pp3c14_18830V3.3">
    <property type="protein sequence ID" value="Pp3c14_18830V3.3"/>
    <property type="gene ID" value="Pp3c14_18830"/>
</dbReference>
<dbReference type="OrthoDB" id="1884515at2759"/>
<evidence type="ECO:0000256" key="2">
    <source>
        <dbReference type="ARBA" id="ARBA00040939"/>
    </source>
</evidence>
<dbReference type="Pfam" id="PF03966">
    <property type="entry name" value="Trm112p"/>
    <property type="match status" value="1"/>
</dbReference>
<comment type="similarity">
    <text evidence="1">Belongs to the PREY family.</text>
</comment>
<dbReference type="PANTHER" id="PTHR33505">
    <property type="entry name" value="ZGC:162634"/>
    <property type="match status" value="1"/>
</dbReference>
<dbReference type="Gramene" id="Pp3c14_18830V3.2">
    <property type="protein sequence ID" value="Pp3c14_18830V3.2"/>
    <property type="gene ID" value="Pp3c14_18830"/>
</dbReference>
<dbReference type="Gene3D" id="2.20.25.10">
    <property type="match status" value="1"/>
</dbReference>
<organism evidence="3">
    <name type="scientific">Physcomitrium patens</name>
    <name type="common">Spreading-leaved earth moss</name>
    <name type="synonym">Physcomitrella patens</name>
    <dbReference type="NCBI Taxonomy" id="3218"/>
    <lineage>
        <taxon>Eukaryota</taxon>
        <taxon>Viridiplantae</taxon>
        <taxon>Streptophyta</taxon>
        <taxon>Embryophyta</taxon>
        <taxon>Bryophyta</taxon>
        <taxon>Bryophytina</taxon>
        <taxon>Bryopsida</taxon>
        <taxon>Funariidae</taxon>
        <taxon>Funariales</taxon>
        <taxon>Funariaceae</taxon>
        <taxon>Physcomitrium</taxon>
    </lineage>
</organism>
<dbReference type="Gramene" id="Pp3c14_18830V3.3">
    <property type="protein sequence ID" value="Pp3c14_18830V3.3"/>
    <property type="gene ID" value="Pp3c14_18830"/>
</dbReference>
<proteinExistence type="inferred from homology"/>
<reference evidence="3 5" key="1">
    <citation type="journal article" date="2008" name="Science">
        <title>The Physcomitrella genome reveals evolutionary insights into the conquest of land by plants.</title>
        <authorList>
            <person name="Rensing S."/>
            <person name="Lang D."/>
            <person name="Zimmer A."/>
            <person name="Terry A."/>
            <person name="Salamov A."/>
            <person name="Shapiro H."/>
            <person name="Nishiyama T."/>
            <person name="Perroud P.-F."/>
            <person name="Lindquist E."/>
            <person name="Kamisugi Y."/>
            <person name="Tanahashi T."/>
            <person name="Sakakibara K."/>
            <person name="Fujita T."/>
            <person name="Oishi K."/>
            <person name="Shin-I T."/>
            <person name="Kuroki Y."/>
            <person name="Toyoda A."/>
            <person name="Suzuki Y."/>
            <person name="Hashimoto A."/>
            <person name="Yamaguchi K."/>
            <person name="Sugano A."/>
            <person name="Kohara Y."/>
            <person name="Fujiyama A."/>
            <person name="Anterola A."/>
            <person name="Aoki S."/>
            <person name="Ashton N."/>
            <person name="Barbazuk W.B."/>
            <person name="Barker E."/>
            <person name="Bennetzen J."/>
            <person name="Bezanilla M."/>
            <person name="Blankenship R."/>
            <person name="Cho S.H."/>
            <person name="Dutcher S."/>
            <person name="Estelle M."/>
            <person name="Fawcett J.A."/>
            <person name="Gundlach H."/>
            <person name="Hanada K."/>
            <person name="Heyl A."/>
            <person name="Hicks K.A."/>
            <person name="Hugh J."/>
            <person name="Lohr M."/>
            <person name="Mayer K."/>
            <person name="Melkozernov A."/>
            <person name="Murata T."/>
            <person name="Nelson D."/>
            <person name="Pils B."/>
            <person name="Prigge M."/>
            <person name="Reiss B."/>
            <person name="Renner T."/>
            <person name="Rombauts S."/>
            <person name="Rushton P."/>
            <person name="Sanderfoot A."/>
            <person name="Schween G."/>
            <person name="Shiu S.-H."/>
            <person name="Stueber K."/>
            <person name="Theodoulou F.L."/>
            <person name="Tu H."/>
            <person name="Van de Peer Y."/>
            <person name="Verrier P.J."/>
            <person name="Waters E."/>
            <person name="Wood A."/>
            <person name="Yang L."/>
            <person name="Cove D."/>
            <person name="Cuming A."/>
            <person name="Hasebe M."/>
            <person name="Lucas S."/>
            <person name="Mishler D.B."/>
            <person name="Reski R."/>
            <person name="Grigoriev I."/>
            <person name="Quatrano R.S."/>
            <person name="Boore J.L."/>
        </authorList>
    </citation>
    <scope>NUCLEOTIDE SEQUENCE [LARGE SCALE GENOMIC DNA]</scope>
    <source>
        <strain evidence="4 5">cv. Gransden 2004</strain>
    </source>
</reference>
<name>A0A2K1JIA9_PHYPA</name>
<dbReference type="EnsemblPlants" id="Pp3c14_18830V3.2">
    <property type="protein sequence ID" value="Pp3c14_18830V3.2"/>
    <property type="gene ID" value="Pp3c14_18830"/>
</dbReference>
<dbReference type="STRING" id="3218.A0A2K1JIA9"/>
<dbReference type="Proteomes" id="UP000006727">
    <property type="component" value="Chromosome 14"/>
</dbReference>
<dbReference type="PANTHER" id="PTHR33505:SF4">
    <property type="entry name" value="PROTEIN PREY, MITOCHONDRIAL"/>
    <property type="match status" value="1"/>
</dbReference>
<dbReference type="RefSeq" id="XP_024394275.1">
    <property type="nucleotide sequence ID" value="XM_024538507.2"/>
</dbReference>
<dbReference type="SUPFAM" id="SSF158997">
    <property type="entry name" value="Trm112p-like"/>
    <property type="match status" value="1"/>
</dbReference>
<evidence type="ECO:0000313" key="5">
    <source>
        <dbReference type="Proteomes" id="UP000006727"/>
    </source>
</evidence>
<gene>
    <name evidence="4" type="primary">LOC112291312</name>
    <name evidence="3" type="ORF">PHYPA_018693</name>
</gene>
<evidence type="ECO:0000256" key="1">
    <source>
        <dbReference type="ARBA" id="ARBA00038479"/>
    </source>
</evidence>
<dbReference type="RefSeq" id="XP_073394726.1">
    <property type="nucleotide sequence ID" value="XM_073538625.1"/>
</dbReference>
<dbReference type="AlphaFoldDB" id="A0A2K1JIA9"/>
<accession>A0A2K1JIA9</accession>
<dbReference type="GeneID" id="112291312"/>
<dbReference type="PaxDb" id="3218-PP1S34_26V6.1"/>
<evidence type="ECO:0000313" key="3">
    <source>
        <dbReference type="EMBL" id="PNR41290.1"/>
    </source>
</evidence>
<evidence type="ECO:0000313" key="4">
    <source>
        <dbReference type="EnsemblPlants" id="Pp3c14_18830V3.1"/>
    </source>
</evidence>
<dbReference type="EnsemblPlants" id="Pp3c14_18830V3.1">
    <property type="protein sequence ID" value="Pp3c14_18830V3.1"/>
    <property type="gene ID" value="Pp3c14_18830"/>
</dbReference>